<proteinExistence type="predicted"/>
<protein>
    <submittedName>
        <fullName evidence="3">Uncharacterized protein LOC118415202 isoform X2</fullName>
    </submittedName>
</protein>
<dbReference type="Proteomes" id="UP000001554">
    <property type="component" value="Chromosome 5"/>
</dbReference>
<reference evidence="2" key="1">
    <citation type="journal article" date="2020" name="Nat. Ecol. Evol.">
        <title>Deeply conserved synteny resolves early events in vertebrate evolution.</title>
        <authorList>
            <person name="Simakov O."/>
            <person name="Marletaz F."/>
            <person name="Yue J.X."/>
            <person name="O'Connell B."/>
            <person name="Jenkins J."/>
            <person name="Brandt A."/>
            <person name="Calef R."/>
            <person name="Tung C.H."/>
            <person name="Huang T.K."/>
            <person name="Schmutz J."/>
            <person name="Satoh N."/>
            <person name="Yu J.K."/>
            <person name="Putnam N.H."/>
            <person name="Green R.E."/>
            <person name="Rokhsar D.S."/>
        </authorList>
    </citation>
    <scope>NUCLEOTIDE SEQUENCE [LARGE SCALE GENOMIC DNA]</scope>
    <source>
        <strain evidence="2">S238N-H82</strain>
    </source>
</reference>
<dbReference type="RefSeq" id="XP_035675483.1">
    <property type="nucleotide sequence ID" value="XM_035819590.1"/>
</dbReference>
<feature type="compositionally biased region" description="Basic residues" evidence="1">
    <location>
        <begin position="246"/>
        <end position="255"/>
    </location>
</feature>
<feature type="region of interest" description="Disordered" evidence="1">
    <location>
        <begin position="120"/>
        <end position="144"/>
    </location>
</feature>
<evidence type="ECO:0000256" key="1">
    <source>
        <dbReference type="SAM" id="MobiDB-lite"/>
    </source>
</evidence>
<name>A0A9J7L415_BRAFL</name>
<keyword evidence="2" id="KW-1185">Reference proteome</keyword>
<gene>
    <name evidence="3" type="primary">LOC118415202</name>
</gene>
<organism evidence="2 3">
    <name type="scientific">Branchiostoma floridae</name>
    <name type="common">Florida lancelet</name>
    <name type="synonym">Amphioxus</name>
    <dbReference type="NCBI Taxonomy" id="7739"/>
    <lineage>
        <taxon>Eukaryota</taxon>
        <taxon>Metazoa</taxon>
        <taxon>Chordata</taxon>
        <taxon>Cephalochordata</taxon>
        <taxon>Leptocardii</taxon>
        <taxon>Amphioxiformes</taxon>
        <taxon>Branchiostomatidae</taxon>
        <taxon>Branchiostoma</taxon>
    </lineage>
</organism>
<evidence type="ECO:0000313" key="3">
    <source>
        <dbReference type="RefSeq" id="XP_035675483.1"/>
    </source>
</evidence>
<feature type="compositionally biased region" description="Basic and acidic residues" evidence="1">
    <location>
        <begin position="215"/>
        <end position="227"/>
    </location>
</feature>
<sequence>MFGGVFKGLFGGDGKSVAEKESAHTIMATGKGKMAKMEAEQNIRATQGSVLSRKEAEHGILASRGGSLAKKEAEHGIMASQLKTISEKEAEHSMMASMGQKQPESTGVLGGLFGGIFGGGDGKSQAEKEAEHSIMASQGHADAEGRRESILGSLGFDDSSCSSSSSDDEDGIMTSLFSAVGLGGGNDTTRRKHGHGGHQKQRGRQGSDAMKSAWAKRERAGGAKKGGESSIFGFLGFGGESDARQSKHSHRHKGRPPNAAASPQLPSIFSAFQPK</sequence>
<feature type="compositionally biased region" description="Basic residues" evidence="1">
    <location>
        <begin position="190"/>
        <end position="203"/>
    </location>
</feature>
<accession>A0A9J7L415</accession>
<dbReference type="AlphaFoldDB" id="A0A9J7L415"/>
<dbReference type="GeneID" id="118415202"/>
<reference evidence="3" key="2">
    <citation type="submission" date="2025-08" db="UniProtKB">
        <authorList>
            <consortium name="RefSeq"/>
        </authorList>
    </citation>
    <scope>IDENTIFICATION</scope>
    <source>
        <strain evidence="3">S238N-H82</strain>
        <tissue evidence="3">Testes</tissue>
    </source>
</reference>
<evidence type="ECO:0000313" key="2">
    <source>
        <dbReference type="Proteomes" id="UP000001554"/>
    </source>
</evidence>
<feature type="region of interest" description="Disordered" evidence="1">
    <location>
        <begin position="178"/>
        <end position="275"/>
    </location>
</feature>